<evidence type="ECO:0000313" key="6">
    <source>
        <dbReference type="Proteomes" id="UP000031675"/>
    </source>
</evidence>
<accession>A0A0C2FGI6</accession>
<dbReference type="PANTHER" id="PTHR46429:SF1">
    <property type="entry name" value="23S RRNA (GUANOSINE-2'-O-)-METHYLTRANSFERASE RLMB"/>
    <property type="match status" value="1"/>
</dbReference>
<keyword evidence="6" id="KW-1185">Reference proteome</keyword>
<evidence type="ECO:0000313" key="5">
    <source>
        <dbReference type="EMBL" id="KIH98389.1"/>
    </source>
</evidence>
<protein>
    <submittedName>
        <fullName evidence="5">rRNA methyltransferase</fullName>
    </submittedName>
</protein>
<keyword evidence="2 5" id="KW-0808">Transferase</keyword>
<dbReference type="Pfam" id="PF00588">
    <property type="entry name" value="SpoU_methylase"/>
    <property type="match status" value="1"/>
</dbReference>
<feature type="domain" description="tRNA/rRNA methyltransferase SpoU type" evidence="4">
    <location>
        <begin position="25"/>
        <end position="165"/>
    </location>
</feature>
<reference evidence="6" key="1">
    <citation type="journal article" date="2015" name="Chem. Biol.">
        <title>Structure, bioactivity, and resistance mechanism of streptomonomicin, an unusual lasso Peptide from an understudied halophilic actinomycete.</title>
        <authorList>
            <person name="Metelev M."/>
            <person name="Tietz J.I."/>
            <person name="Melby J.O."/>
            <person name="Blair P.M."/>
            <person name="Zhu L."/>
            <person name="Livnat I."/>
            <person name="Severinov K."/>
            <person name="Mitchell D.A."/>
        </authorList>
    </citation>
    <scope>NUCLEOTIDE SEQUENCE [LARGE SCALE GENOMIC DNA]</scope>
    <source>
        <strain evidence="6">YIM 90003</strain>
    </source>
</reference>
<sequence>MSTQLRPTDVKRLNRHWRRRTQGRIALIAESVTQPFNLGSILRTCATFGVETVWLAGNSADPAHPQVGKTALGTEQKLHLEKAADAAQAVAAAHEAGYRVAAVELARGAVPLHEAPLEGDICLAVGAEDHGCSRALLSGADTVAYIPQVGRVGSLNVAVAAAVAVAETRRREWQQDPVGTPEDADAAGDAGASPAR</sequence>
<dbReference type="GO" id="GO:0006396">
    <property type="term" value="P:RNA processing"/>
    <property type="evidence" value="ECO:0007669"/>
    <property type="project" value="InterPro"/>
</dbReference>
<feature type="region of interest" description="Disordered" evidence="3">
    <location>
        <begin position="169"/>
        <end position="196"/>
    </location>
</feature>
<evidence type="ECO:0000256" key="2">
    <source>
        <dbReference type="ARBA" id="ARBA00022679"/>
    </source>
</evidence>
<dbReference type="RefSeq" id="WP_040273713.1">
    <property type="nucleotide sequence ID" value="NZ_JROO01000026.1"/>
</dbReference>
<dbReference type="GO" id="GO:0005829">
    <property type="term" value="C:cytosol"/>
    <property type="evidence" value="ECO:0007669"/>
    <property type="project" value="TreeGrafter"/>
</dbReference>
<organism evidence="5 6">
    <name type="scientific">Streptomonospora alba</name>
    <dbReference type="NCBI Taxonomy" id="183763"/>
    <lineage>
        <taxon>Bacteria</taxon>
        <taxon>Bacillati</taxon>
        <taxon>Actinomycetota</taxon>
        <taxon>Actinomycetes</taxon>
        <taxon>Streptosporangiales</taxon>
        <taxon>Nocardiopsidaceae</taxon>
        <taxon>Streptomonospora</taxon>
    </lineage>
</organism>
<dbReference type="Gene3D" id="3.40.1280.10">
    <property type="match status" value="1"/>
</dbReference>
<dbReference type="InterPro" id="IPR004441">
    <property type="entry name" value="rRNA_MeTrfase_TrmH"/>
</dbReference>
<dbReference type="AlphaFoldDB" id="A0A0C2FGI6"/>
<gene>
    <name evidence="5" type="ORF">LP52_13190</name>
</gene>
<dbReference type="GO" id="GO:0032259">
    <property type="term" value="P:methylation"/>
    <property type="evidence" value="ECO:0007669"/>
    <property type="project" value="UniProtKB-KW"/>
</dbReference>
<dbReference type="OrthoDB" id="9785673at2"/>
<dbReference type="Proteomes" id="UP000031675">
    <property type="component" value="Unassembled WGS sequence"/>
</dbReference>
<dbReference type="STRING" id="183763.LP52_13190"/>
<evidence type="ECO:0000256" key="3">
    <source>
        <dbReference type="SAM" id="MobiDB-lite"/>
    </source>
</evidence>
<dbReference type="GO" id="GO:0003723">
    <property type="term" value="F:RNA binding"/>
    <property type="evidence" value="ECO:0007669"/>
    <property type="project" value="InterPro"/>
</dbReference>
<feature type="compositionally biased region" description="Low complexity" evidence="3">
    <location>
        <begin position="187"/>
        <end position="196"/>
    </location>
</feature>
<dbReference type="PANTHER" id="PTHR46429">
    <property type="entry name" value="23S RRNA (GUANOSINE-2'-O-)-METHYLTRANSFERASE RLMB"/>
    <property type="match status" value="1"/>
</dbReference>
<evidence type="ECO:0000259" key="4">
    <source>
        <dbReference type="Pfam" id="PF00588"/>
    </source>
</evidence>
<dbReference type="SUPFAM" id="SSF75217">
    <property type="entry name" value="alpha/beta knot"/>
    <property type="match status" value="1"/>
</dbReference>
<proteinExistence type="predicted"/>
<dbReference type="InterPro" id="IPR001537">
    <property type="entry name" value="SpoU_MeTrfase"/>
</dbReference>
<dbReference type="EMBL" id="JROO01000026">
    <property type="protein sequence ID" value="KIH98389.1"/>
    <property type="molecule type" value="Genomic_DNA"/>
</dbReference>
<dbReference type="GO" id="GO:0008173">
    <property type="term" value="F:RNA methyltransferase activity"/>
    <property type="evidence" value="ECO:0007669"/>
    <property type="project" value="InterPro"/>
</dbReference>
<keyword evidence="1 5" id="KW-0489">Methyltransferase</keyword>
<dbReference type="InterPro" id="IPR029028">
    <property type="entry name" value="Alpha/beta_knot_MTases"/>
</dbReference>
<comment type="caution">
    <text evidence="5">The sequence shown here is derived from an EMBL/GenBank/DDBJ whole genome shotgun (WGS) entry which is preliminary data.</text>
</comment>
<name>A0A0C2FGI6_9ACTN</name>
<dbReference type="InterPro" id="IPR029026">
    <property type="entry name" value="tRNA_m1G_MTases_N"/>
</dbReference>
<evidence type="ECO:0000256" key="1">
    <source>
        <dbReference type="ARBA" id="ARBA00022603"/>
    </source>
</evidence>